<name>A0AA37WTV4_9HYPH</name>
<reference evidence="2" key="1">
    <citation type="journal article" date="2019" name="Int. J. Syst. Evol. Microbiol.">
        <title>The Global Catalogue of Microorganisms (GCM) 10K type strain sequencing project: providing services to taxonomists for standard genome sequencing and annotation.</title>
        <authorList>
            <consortium name="The Broad Institute Genomics Platform"/>
            <consortium name="The Broad Institute Genome Sequencing Center for Infectious Disease"/>
            <person name="Wu L."/>
            <person name="Ma J."/>
        </authorList>
    </citation>
    <scope>NUCLEOTIDE SEQUENCE [LARGE SCALE GENOMIC DNA]</scope>
    <source>
        <strain evidence="2">NBRC 103632</strain>
    </source>
</reference>
<organism evidence="1 2">
    <name type="scientific">Methylobacterium tardum</name>
    <dbReference type="NCBI Taxonomy" id="374432"/>
    <lineage>
        <taxon>Bacteria</taxon>
        <taxon>Pseudomonadati</taxon>
        <taxon>Pseudomonadota</taxon>
        <taxon>Alphaproteobacteria</taxon>
        <taxon>Hyphomicrobiales</taxon>
        <taxon>Methylobacteriaceae</taxon>
        <taxon>Methylobacterium</taxon>
    </lineage>
</organism>
<keyword evidence="2" id="KW-1185">Reference proteome</keyword>
<dbReference type="Proteomes" id="UP001157440">
    <property type="component" value="Unassembled WGS sequence"/>
</dbReference>
<comment type="caution">
    <text evidence="1">The sequence shown here is derived from an EMBL/GenBank/DDBJ whole genome shotgun (WGS) entry which is preliminary data.</text>
</comment>
<evidence type="ECO:0000313" key="2">
    <source>
        <dbReference type="Proteomes" id="UP001157440"/>
    </source>
</evidence>
<accession>A0AA37WTV4</accession>
<proteinExistence type="predicted"/>
<protein>
    <submittedName>
        <fullName evidence="1">Uncharacterized protein</fullName>
    </submittedName>
</protein>
<dbReference type="RefSeq" id="WP_238197776.1">
    <property type="nucleotide sequence ID" value="NZ_BPQZ01000021.1"/>
</dbReference>
<evidence type="ECO:0000313" key="1">
    <source>
        <dbReference type="EMBL" id="GLS73645.1"/>
    </source>
</evidence>
<gene>
    <name evidence="1" type="ORF">GCM10007890_56600</name>
</gene>
<dbReference type="AlphaFoldDB" id="A0AA37WTV4"/>
<dbReference type="EMBL" id="BSPL01000028">
    <property type="protein sequence ID" value="GLS73645.1"/>
    <property type="molecule type" value="Genomic_DNA"/>
</dbReference>
<sequence>MERARAEDWESRVRHRPSVAQVRQLVAWSRTSGEDPIVACVERWGSEPAELLRRAPELRGPKGARRARAGA</sequence>